<evidence type="ECO:0000256" key="3">
    <source>
        <dbReference type="ARBA" id="ARBA00023157"/>
    </source>
</evidence>
<dbReference type="SMART" id="SM01419">
    <property type="entry name" value="Thiol-ester_cl"/>
    <property type="match status" value="1"/>
</dbReference>
<keyword evidence="2" id="KW-0882">Thioester bond</keyword>
<feature type="non-terminal residue" evidence="5">
    <location>
        <position position="73"/>
    </location>
</feature>
<dbReference type="InterPro" id="IPR050473">
    <property type="entry name" value="A2M/Complement_sys"/>
</dbReference>
<dbReference type="InterPro" id="IPR008930">
    <property type="entry name" value="Terpenoid_cyclase/PrenylTrfase"/>
</dbReference>
<feature type="domain" description="Alpha-macroglobulin-like TED" evidence="4">
    <location>
        <begin position="1"/>
        <end position="73"/>
    </location>
</feature>
<dbReference type="Pfam" id="PF07678">
    <property type="entry name" value="TED_complement"/>
    <property type="match status" value="1"/>
</dbReference>
<dbReference type="OrthoDB" id="9998011at2759"/>
<dbReference type="Gene3D" id="1.50.10.20">
    <property type="match status" value="1"/>
</dbReference>
<evidence type="ECO:0000259" key="4">
    <source>
        <dbReference type="Pfam" id="PF07678"/>
    </source>
</evidence>
<proteinExistence type="predicted"/>
<organism evidence="5 6">
    <name type="scientific">Symbiodinium pilosum</name>
    <name type="common">Dinoflagellate</name>
    <dbReference type="NCBI Taxonomy" id="2952"/>
    <lineage>
        <taxon>Eukaryota</taxon>
        <taxon>Sar</taxon>
        <taxon>Alveolata</taxon>
        <taxon>Dinophyceae</taxon>
        <taxon>Suessiales</taxon>
        <taxon>Symbiodiniaceae</taxon>
        <taxon>Symbiodinium</taxon>
    </lineage>
</organism>
<dbReference type="SUPFAM" id="SSF48239">
    <property type="entry name" value="Terpenoid cyclases/Protein prenyltransferases"/>
    <property type="match status" value="1"/>
</dbReference>
<keyword evidence="3" id="KW-1015">Disulfide bond</keyword>
<evidence type="ECO:0000256" key="2">
    <source>
        <dbReference type="ARBA" id="ARBA00022966"/>
    </source>
</evidence>
<dbReference type="InterPro" id="IPR011626">
    <property type="entry name" value="Alpha-macroglobulin_TED"/>
</dbReference>
<dbReference type="Proteomes" id="UP000649617">
    <property type="component" value="Unassembled WGS sequence"/>
</dbReference>
<gene>
    <name evidence="5" type="primary">CD109</name>
    <name evidence="5" type="ORF">SPIL2461_LOCUS23112</name>
</gene>
<dbReference type="AlphaFoldDB" id="A0A812YGC7"/>
<protein>
    <submittedName>
        <fullName evidence="5">CD109 protein</fullName>
    </submittedName>
</protein>
<feature type="non-terminal residue" evidence="5">
    <location>
        <position position="1"/>
    </location>
</feature>
<evidence type="ECO:0000313" key="5">
    <source>
        <dbReference type="EMBL" id="CAE7779018.1"/>
    </source>
</evidence>
<accession>A0A812YGC7</accession>
<dbReference type="PANTHER" id="PTHR11412:SF136">
    <property type="entry name" value="CD109 ANTIGEN"/>
    <property type="match status" value="1"/>
</dbReference>
<dbReference type="InterPro" id="IPR047565">
    <property type="entry name" value="Alpha-macroglob_thiol-ester_cl"/>
</dbReference>
<dbReference type="PROSITE" id="PS00477">
    <property type="entry name" value="ALPHA_2_MACROGLOBULIN"/>
    <property type="match status" value="1"/>
</dbReference>
<comment type="caution">
    <text evidence="5">The sequence shown here is derived from an EMBL/GenBank/DDBJ whole genome shotgun (WGS) entry which is preliminary data.</text>
</comment>
<dbReference type="InterPro" id="IPR019742">
    <property type="entry name" value="MacrogloblnA2_CS"/>
</dbReference>
<name>A0A812YGC7_SYMPI</name>
<dbReference type="GO" id="GO:0005615">
    <property type="term" value="C:extracellular space"/>
    <property type="evidence" value="ECO:0007669"/>
    <property type="project" value="InterPro"/>
</dbReference>
<evidence type="ECO:0000256" key="1">
    <source>
        <dbReference type="ARBA" id="ARBA00022729"/>
    </source>
</evidence>
<sequence>VTAVGDLLGPTISGLERLLQIPTGCGEQNMITLAPNVYVAKYLLATAKMKPDLRQRVVNNMVVGYGRQLTYRH</sequence>
<keyword evidence="1" id="KW-0732">Signal</keyword>
<keyword evidence="6" id="KW-1185">Reference proteome</keyword>
<dbReference type="EMBL" id="CAJNIZ010047955">
    <property type="protein sequence ID" value="CAE7779018.1"/>
    <property type="molecule type" value="Genomic_DNA"/>
</dbReference>
<dbReference type="PANTHER" id="PTHR11412">
    <property type="entry name" value="MACROGLOBULIN / COMPLEMENT"/>
    <property type="match status" value="1"/>
</dbReference>
<reference evidence="5" key="1">
    <citation type="submission" date="2021-02" db="EMBL/GenBank/DDBJ databases">
        <authorList>
            <person name="Dougan E. K."/>
            <person name="Rhodes N."/>
            <person name="Thang M."/>
            <person name="Chan C."/>
        </authorList>
    </citation>
    <scope>NUCLEOTIDE SEQUENCE</scope>
</reference>
<evidence type="ECO:0000313" key="6">
    <source>
        <dbReference type="Proteomes" id="UP000649617"/>
    </source>
</evidence>